<comment type="subcellular location">
    <subcellularLocation>
        <location evidence="1">Cytoplasm</location>
    </subcellularLocation>
</comment>
<keyword evidence="8" id="KW-0010">Activator</keyword>
<evidence type="ECO:0000259" key="15">
    <source>
        <dbReference type="PROSITE" id="PS51755"/>
    </source>
</evidence>
<dbReference type="Pfam" id="PF00072">
    <property type="entry name" value="Response_reg"/>
    <property type="match status" value="1"/>
</dbReference>
<keyword evidence="17" id="KW-1185">Reference proteome</keyword>
<feature type="DNA-binding region" description="OmpR/PhoB-type" evidence="13">
    <location>
        <begin position="125"/>
        <end position="225"/>
    </location>
</feature>
<dbReference type="PANTHER" id="PTHR48111">
    <property type="entry name" value="REGULATOR OF RPOS"/>
    <property type="match status" value="1"/>
</dbReference>
<evidence type="ECO:0000256" key="9">
    <source>
        <dbReference type="ARBA" id="ARBA00023163"/>
    </source>
</evidence>
<dbReference type="Gene3D" id="3.40.50.2300">
    <property type="match status" value="1"/>
</dbReference>
<evidence type="ECO:0000313" key="16">
    <source>
        <dbReference type="EMBL" id="RKP50056.1"/>
    </source>
</evidence>
<evidence type="ECO:0000256" key="7">
    <source>
        <dbReference type="ARBA" id="ARBA00023125"/>
    </source>
</evidence>
<evidence type="ECO:0000256" key="2">
    <source>
        <dbReference type="ARBA" id="ARBA00022490"/>
    </source>
</evidence>
<keyword evidence="2" id="KW-0963">Cytoplasm</keyword>
<dbReference type="GO" id="GO:0032993">
    <property type="term" value="C:protein-DNA complex"/>
    <property type="evidence" value="ECO:0007669"/>
    <property type="project" value="TreeGrafter"/>
</dbReference>
<dbReference type="EMBL" id="RBZM01000008">
    <property type="protein sequence ID" value="RKP50056.1"/>
    <property type="molecule type" value="Genomic_DNA"/>
</dbReference>
<dbReference type="CDD" id="cd00383">
    <property type="entry name" value="trans_reg_C"/>
    <property type="match status" value="1"/>
</dbReference>
<dbReference type="Pfam" id="PF00486">
    <property type="entry name" value="Trans_reg_C"/>
    <property type="match status" value="1"/>
</dbReference>
<feature type="domain" description="Response regulatory" evidence="14">
    <location>
        <begin position="4"/>
        <end position="117"/>
    </location>
</feature>
<keyword evidence="6" id="KW-0843">Virulence</keyword>
<evidence type="ECO:0000313" key="17">
    <source>
        <dbReference type="Proteomes" id="UP000282076"/>
    </source>
</evidence>
<keyword evidence="9" id="KW-0804">Transcription</keyword>
<evidence type="ECO:0000256" key="12">
    <source>
        <dbReference type="PROSITE-ProRule" id="PRU00169"/>
    </source>
</evidence>
<dbReference type="PANTHER" id="PTHR48111:SF49">
    <property type="entry name" value="HEME RESPONSE REGULATOR HSSR"/>
    <property type="match status" value="1"/>
</dbReference>
<feature type="domain" description="OmpR/PhoB-type" evidence="15">
    <location>
        <begin position="125"/>
        <end position="225"/>
    </location>
</feature>
<protein>
    <recommendedName>
        <fullName evidence="11">Heme response regulator HssR</fullName>
    </recommendedName>
</protein>
<dbReference type="SMART" id="SM00862">
    <property type="entry name" value="Trans_reg_C"/>
    <property type="match status" value="1"/>
</dbReference>
<dbReference type="PROSITE" id="PS51755">
    <property type="entry name" value="OMPR_PHOB"/>
    <property type="match status" value="1"/>
</dbReference>
<evidence type="ECO:0000259" key="14">
    <source>
        <dbReference type="PROSITE" id="PS50110"/>
    </source>
</evidence>
<evidence type="ECO:0000256" key="3">
    <source>
        <dbReference type="ARBA" id="ARBA00022553"/>
    </source>
</evidence>
<evidence type="ECO:0000256" key="1">
    <source>
        <dbReference type="ARBA" id="ARBA00004496"/>
    </source>
</evidence>
<dbReference type="GO" id="GO:0000156">
    <property type="term" value="F:phosphorelay response regulator activity"/>
    <property type="evidence" value="ECO:0007669"/>
    <property type="project" value="TreeGrafter"/>
</dbReference>
<evidence type="ECO:0000256" key="10">
    <source>
        <dbReference type="ARBA" id="ARBA00037471"/>
    </source>
</evidence>
<dbReference type="InterPro" id="IPR039420">
    <property type="entry name" value="WalR-like"/>
</dbReference>
<dbReference type="SMART" id="SM00448">
    <property type="entry name" value="REC"/>
    <property type="match status" value="1"/>
</dbReference>
<comment type="function">
    <text evidence="10">Member of the two-component regulatory system HssS/HssR involved in intracellular heme homeostasis and tempering of staphylococcal virulence. Phosphorylated HssR binds to a direct repeat sequence within hrtAB promoter and activates the expression of hrtAB, an efflux pump, in response to extracellular heme, hemin, hemoglobin or blood.</text>
</comment>
<evidence type="ECO:0000256" key="6">
    <source>
        <dbReference type="ARBA" id="ARBA00023026"/>
    </source>
</evidence>
<evidence type="ECO:0000256" key="13">
    <source>
        <dbReference type="PROSITE-ProRule" id="PRU01091"/>
    </source>
</evidence>
<dbReference type="GO" id="GO:0006355">
    <property type="term" value="P:regulation of DNA-templated transcription"/>
    <property type="evidence" value="ECO:0007669"/>
    <property type="project" value="InterPro"/>
</dbReference>
<evidence type="ECO:0000256" key="5">
    <source>
        <dbReference type="ARBA" id="ARBA00023015"/>
    </source>
</evidence>
<sequence>MRIRILVADDDPSIRELLRFALSKEGYVVLEAEDGKTASRLCENEQVHLAIVDVMMPGKDGLELCREIREHYDIPVIMLTAKDQLEDKEQGYLAGTDDYMVKPFEPKELLFRIKALLRRYRIASSEVIRLGSVSIDRKGYEIRVGEDGQLITIPLREFELLSQLASHPGRIYTREQLIQLIWGADYAGDSRTVDVHVKRLRERFVDQQKDFVLTTIRGLGYKLEVTEQ</sequence>
<name>A0A494XMY9_9BACL</name>
<keyword evidence="7 13" id="KW-0238">DNA-binding</keyword>
<evidence type="ECO:0000256" key="8">
    <source>
        <dbReference type="ARBA" id="ARBA00023159"/>
    </source>
</evidence>
<accession>A0A494XMY9</accession>
<dbReference type="InterPro" id="IPR011006">
    <property type="entry name" value="CheY-like_superfamily"/>
</dbReference>
<evidence type="ECO:0000256" key="4">
    <source>
        <dbReference type="ARBA" id="ARBA00023012"/>
    </source>
</evidence>
<dbReference type="InterPro" id="IPR016032">
    <property type="entry name" value="Sig_transdc_resp-reg_C-effctor"/>
</dbReference>
<keyword evidence="4" id="KW-0902">Two-component regulatory system</keyword>
<dbReference type="SUPFAM" id="SSF52172">
    <property type="entry name" value="CheY-like"/>
    <property type="match status" value="1"/>
</dbReference>
<reference evidence="16 17" key="1">
    <citation type="submission" date="2018-10" db="EMBL/GenBank/DDBJ databases">
        <title>Cohnella sp. M2MS4P-1, whole genome shotgun sequence.</title>
        <authorList>
            <person name="Tuo L."/>
        </authorList>
    </citation>
    <scope>NUCLEOTIDE SEQUENCE [LARGE SCALE GENOMIC DNA]</scope>
    <source>
        <strain evidence="16 17">M2MS4P-1</strain>
    </source>
</reference>
<dbReference type="FunFam" id="3.40.50.2300:FF:000001">
    <property type="entry name" value="DNA-binding response regulator PhoB"/>
    <property type="match status" value="1"/>
</dbReference>
<evidence type="ECO:0000256" key="11">
    <source>
        <dbReference type="ARBA" id="ARBA00039976"/>
    </source>
</evidence>
<dbReference type="InterPro" id="IPR001789">
    <property type="entry name" value="Sig_transdc_resp-reg_receiver"/>
</dbReference>
<dbReference type="OrthoDB" id="9790442at2"/>
<dbReference type="AlphaFoldDB" id="A0A494XMY9"/>
<dbReference type="Gene3D" id="1.10.10.10">
    <property type="entry name" value="Winged helix-like DNA-binding domain superfamily/Winged helix DNA-binding domain"/>
    <property type="match status" value="1"/>
</dbReference>
<dbReference type="GO" id="GO:0000976">
    <property type="term" value="F:transcription cis-regulatory region binding"/>
    <property type="evidence" value="ECO:0007669"/>
    <property type="project" value="TreeGrafter"/>
</dbReference>
<dbReference type="SUPFAM" id="SSF46894">
    <property type="entry name" value="C-terminal effector domain of the bipartite response regulators"/>
    <property type="match status" value="1"/>
</dbReference>
<dbReference type="RefSeq" id="WP_120978740.1">
    <property type="nucleotide sequence ID" value="NZ_RBZM01000008.1"/>
</dbReference>
<dbReference type="GO" id="GO:0005829">
    <property type="term" value="C:cytosol"/>
    <property type="evidence" value="ECO:0007669"/>
    <property type="project" value="TreeGrafter"/>
</dbReference>
<dbReference type="PROSITE" id="PS50110">
    <property type="entry name" value="RESPONSE_REGULATORY"/>
    <property type="match status" value="1"/>
</dbReference>
<comment type="caution">
    <text evidence="16">The sequence shown here is derived from an EMBL/GenBank/DDBJ whole genome shotgun (WGS) entry which is preliminary data.</text>
</comment>
<feature type="modified residue" description="4-aspartylphosphate" evidence="12">
    <location>
        <position position="53"/>
    </location>
</feature>
<proteinExistence type="predicted"/>
<dbReference type="Proteomes" id="UP000282076">
    <property type="component" value="Unassembled WGS sequence"/>
</dbReference>
<dbReference type="InterPro" id="IPR036388">
    <property type="entry name" value="WH-like_DNA-bd_sf"/>
</dbReference>
<dbReference type="CDD" id="cd17574">
    <property type="entry name" value="REC_OmpR"/>
    <property type="match status" value="1"/>
</dbReference>
<keyword evidence="5" id="KW-0805">Transcription regulation</keyword>
<keyword evidence="3 12" id="KW-0597">Phosphoprotein</keyword>
<gene>
    <name evidence="16" type="ORF">D7Z26_19780</name>
</gene>
<dbReference type="InterPro" id="IPR001867">
    <property type="entry name" value="OmpR/PhoB-type_DNA-bd"/>
</dbReference>
<organism evidence="16 17">
    <name type="scientific">Cohnella endophytica</name>
    <dbReference type="NCBI Taxonomy" id="2419778"/>
    <lineage>
        <taxon>Bacteria</taxon>
        <taxon>Bacillati</taxon>
        <taxon>Bacillota</taxon>
        <taxon>Bacilli</taxon>
        <taxon>Bacillales</taxon>
        <taxon>Paenibacillaceae</taxon>
        <taxon>Cohnella</taxon>
    </lineage>
</organism>